<keyword evidence="5 12" id="KW-0963">Cytoplasm</keyword>
<dbReference type="NCBIfam" id="TIGR00046">
    <property type="entry name" value="RsmE family RNA methyltransferase"/>
    <property type="match status" value="1"/>
</dbReference>
<evidence type="ECO:0000256" key="11">
    <source>
        <dbReference type="ARBA" id="ARBA00047944"/>
    </source>
</evidence>
<comment type="function">
    <text evidence="10 12">Specifically methylates the N3 position of the uracil ring of uridine 1498 (m3U1498) in 16S rRNA. Acts on the fully assembled 30S ribosomal subunit.</text>
</comment>
<evidence type="ECO:0000256" key="10">
    <source>
        <dbReference type="ARBA" id="ARBA00025699"/>
    </source>
</evidence>
<evidence type="ECO:0000256" key="5">
    <source>
        <dbReference type="ARBA" id="ARBA00022490"/>
    </source>
</evidence>
<evidence type="ECO:0000259" key="13">
    <source>
        <dbReference type="Pfam" id="PF04452"/>
    </source>
</evidence>
<keyword evidence="15" id="KW-1185">Reference proteome</keyword>
<evidence type="ECO:0000256" key="4">
    <source>
        <dbReference type="ARBA" id="ARBA00013673"/>
    </source>
</evidence>
<accession>A0A0R1RLZ2</accession>
<gene>
    <name evidence="14" type="ORF">FD35_GL000141</name>
</gene>
<evidence type="ECO:0000256" key="2">
    <source>
        <dbReference type="ARBA" id="ARBA00005528"/>
    </source>
</evidence>
<comment type="catalytic activity">
    <reaction evidence="11 12">
        <text>uridine(1498) in 16S rRNA + S-adenosyl-L-methionine = N(3)-methyluridine(1498) in 16S rRNA + S-adenosyl-L-homocysteine + H(+)</text>
        <dbReference type="Rhea" id="RHEA:42920"/>
        <dbReference type="Rhea" id="RHEA-COMP:10283"/>
        <dbReference type="Rhea" id="RHEA-COMP:10284"/>
        <dbReference type="ChEBI" id="CHEBI:15378"/>
        <dbReference type="ChEBI" id="CHEBI:57856"/>
        <dbReference type="ChEBI" id="CHEBI:59789"/>
        <dbReference type="ChEBI" id="CHEBI:65315"/>
        <dbReference type="ChEBI" id="CHEBI:74502"/>
        <dbReference type="EC" id="2.1.1.193"/>
    </reaction>
</comment>
<evidence type="ECO:0000256" key="8">
    <source>
        <dbReference type="ARBA" id="ARBA00022679"/>
    </source>
</evidence>
<dbReference type="InterPro" id="IPR029026">
    <property type="entry name" value="tRNA_m1G_MTases_N"/>
</dbReference>
<reference evidence="14 15" key="1">
    <citation type="journal article" date="2015" name="Genome Announc.">
        <title>Expanding the biotechnology potential of lactobacilli through comparative genomics of 213 strains and associated genera.</title>
        <authorList>
            <person name="Sun Z."/>
            <person name="Harris H.M."/>
            <person name="McCann A."/>
            <person name="Guo C."/>
            <person name="Argimon S."/>
            <person name="Zhang W."/>
            <person name="Yang X."/>
            <person name="Jeffery I.B."/>
            <person name="Cooney J.C."/>
            <person name="Kagawa T.F."/>
            <person name="Liu W."/>
            <person name="Song Y."/>
            <person name="Salvetti E."/>
            <person name="Wrobel A."/>
            <person name="Rasinkangas P."/>
            <person name="Parkhill J."/>
            <person name="Rea M.C."/>
            <person name="O'Sullivan O."/>
            <person name="Ritari J."/>
            <person name="Douillard F.P."/>
            <person name="Paul Ross R."/>
            <person name="Yang R."/>
            <person name="Briner A.E."/>
            <person name="Felis G.E."/>
            <person name="de Vos W.M."/>
            <person name="Barrangou R."/>
            <person name="Klaenhammer T.R."/>
            <person name="Caufield P.W."/>
            <person name="Cui Y."/>
            <person name="Zhang H."/>
            <person name="O'Toole P.W."/>
        </authorList>
    </citation>
    <scope>NUCLEOTIDE SEQUENCE [LARGE SCALE GENOMIC DNA]</scope>
    <source>
        <strain evidence="14 15">DSM 15814</strain>
    </source>
</reference>
<keyword evidence="8 12" id="KW-0808">Transferase</keyword>
<evidence type="ECO:0000313" key="15">
    <source>
        <dbReference type="Proteomes" id="UP000051999"/>
    </source>
</evidence>
<dbReference type="GO" id="GO:0070042">
    <property type="term" value="F:rRNA (uridine-N3-)-methyltransferase activity"/>
    <property type="evidence" value="ECO:0007669"/>
    <property type="project" value="TreeGrafter"/>
</dbReference>
<dbReference type="PIRSF" id="PIRSF015601">
    <property type="entry name" value="MTase_slr0722"/>
    <property type="match status" value="1"/>
</dbReference>
<keyword evidence="9 12" id="KW-0949">S-adenosyl-L-methionine</keyword>
<dbReference type="Gene3D" id="3.40.1280.10">
    <property type="match status" value="1"/>
</dbReference>
<evidence type="ECO:0000256" key="7">
    <source>
        <dbReference type="ARBA" id="ARBA00022603"/>
    </source>
</evidence>
<dbReference type="PANTHER" id="PTHR30027">
    <property type="entry name" value="RIBOSOMAL RNA SMALL SUBUNIT METHYLTRANSFERASE E"/>
    <property type="match status" value="1"/>
</dbReference>
<name>A0A0R1RLZ2_9LACO</name>
<keyword evidence="6 12" id="KW-0698">rRNA processing</keyword>
<dbReference type="InterPro" id="IPR046886">
    <property type="entry name" value="RsmE_MTase_dom"/>
</dbReference>
<dbReference type="SUPFAM" id="SSF75217">
    <property type="entry name" value="alpha/beta knot"/>
    <property type="match status" value="1"/>
</dbReference>
<dbReference type="EMBL" id="AZFF01000001">
    <property type="protein sequence ID" value="KRL57134.1"/>
    <property type="molecule type" value="Genomic_DNA"/>
</dbReference>
<dbReference type="InterPro" id="IPR006700">
    <property type="entry name" value="RsmE"/>
</dbReference>
<dbReference type="RefSeq" id="WP_017261965.1">
    <property type="nucleotide sequence ID" value="NZ_AUAW01000001.1"/>
</dbReference>
<evidence type="ECO:0000256" key="9">
    <source>
        <dbReference type="ARBA" id="ARBA00022691"/>
    </source>
</evidence>
<proteinExistence type="inferred from homology"/>
<organism evidence="14 15">
    <name type="scientific">Furfurilactobacillus rossiae DSM 15814</name>
    <dbReference type="NCBI Taxonomy" id="1114972"/>
    <lineage>
        <taxon>Bacteria</taxon>
        <taxon>Bacillati</taxon>
        <taxon>Bacillota</taxon>
        <taxon>Bacilli</taxon>
        <taxon>Lactobacillales</taxon>
        <taxon>Lactobacillaceae</taxon>
        <taxon>Furfurilactobacillus</taxon>
    </lineage>
</organism>
<dbReference type="STRING" id="1114972.FD35_GL000141"/>
<feature type="domain" description="Ribosomal RNA small subunit methyltransferase E methyltransferase" evidence="13">
    <location>
        <begin position="75"/>
        <end position="241"/>
    </location>
</feature>
<dbReference type="eggNOG" id="COG1385">
    <property type="taxonomic scope" value="Bacteria"/>
</dbReference>
<dbReference type="CDD" id="cd18084">
    <property type="entry name" value="RsmE-like"/>
    <property type="match status" value="1"/>
</dbReference>
<dbReference type="EC" id="2.1.1.193" evidence="3 12"/>
<dbReference type="SUPFAM" id="SSF88697">
    <property type="entry name" value="PUA domain-like"/>
    <property type="match status" value="1"/>
</dbReference>
<dbReference type="OrthoDB" id="9815641at2"/>
<evidence type="ECO:0000313" key="14">
    <source>
        <dbReference type="EMBL" id="KRL57134.1"/>
    </source>
</evidence>
<keyword evidence="7 12" id="KW-0489">Methyltransferase</keyword>
<dbReference type="GO" id="GO:0005737">
    <property type="term" value="C:cytoplasm"/>
    <property type="evidence" value="ECO:0007669"/>
    <property type="project" value="UniProtKB-SubCell"/>
</dbReference>
<dbReference type="PATRIC" id="fig|1114972.6.peg.142"/>
<comment type="caution">
    <text evidence="14">The sequence shown here is derived from an EMBL/GenBank/DDBJ whole genome shotgun (WGS) entry which is preliminary data.</text>
</comment>
<evidence type="ECO:0000256" key="1">
    <source>
        <dbReference type="ARBA" id="ARBA00004496"/>
    </source>
</evidence>
<evidence type="ECO:0000256" key="6">
    <source>
        <dbReference type="ARBA" id="ARBA00022552"/>
    </source>
</evidence>
<comment type="subcellular location">
    <subcellularLocation>
        <location evidence="1 12">Cytoplasm</location>
    </subcellularLocation>
</comment>
<evidence type="ECO:0000256" key="3">
    <source>
        <dbReference type="ARBA" id="ARBA00012328"/>
    </source>
</evidence>
<dbReference type="Pfam" id="PF04452">
    <property type="entry name" value="Methyltrans_RNA"/>
    <property type="match status" value="1"/>
</dbReference>
<dbReference type="GO" id="GO:0070475">
    <property type="term" value="P:rRNA base methylation"/>
    <property type="evidence" value="ECO:0007669"/>
    <property type="project" value="TreeGrafter"/>
</dbReference>
<dbReference type="PANTHER" id="PTHR30027:SF3">
    <property type="entry name" value="16S RRNA (URACIL(1498)-N(3))-METHYLTRANSFERASE"/>
    <property type="match status" value="1"/>
</dbReference>
<evidence type="ECO:0000256" key="12">
    <source>
        <dbReference type="PIRNR" id="PIRNR015601"/>
    </source>
</evidence>
<sequence>MQHYFLPQDWQQTTEFQLDGATYKHFVQVLRATEGTEAEFVTPLHELLIARLVKLDSDHRSATMHVERKQAVDVELPVHARIICGVPKGDKAELITQKATELGVHEIVFVPTQWSVASWKQKAAKKLARLQVIATNAAQQSHRLVIPQLKYANSLKEAAAMPADFNLVAWEESAKKQETGHLVQTFKKIRIGQTINVIFGPEGGLAVQEVDELTANGYVAAGLGPRILRTETAPLYFLSALSYAVELQKDSKNVN</sequence>
<protein>
    <recommendedName>
        <fullName evidence="4 12">Ribosomal RNA small subunit methyltransferase E</fullName>
        <ecNumber evidence="3 12">2.1.1.193</ecNumber>
    </recommendedName>
</protein>
<dbReference type="InterPro" id="IPR015947">
    <property type="entry name" value="PUA-like_sf"/>
</dbReference>
<dbReference type="Proteomes" id="UP000051999">
    <property type="component" value="Unassembled WGS sequence"/>
</dbReference>
<dbReference type="InterPro" id="IPR029028">
    <property type="entry name" value="Alpha/beta_knot_MTases"/>
</dbReference>
<comment type="similarity">
    <text evidence="2 12">Belongs to the RNA methyltransferase RsmE family.</text>
</comment>
<dbReference type="AlphaFoldDB" id="A0A0R1RLZ2"/>